<dbReference type="Pfam" id="PF13672">
    <property type="entry name" value="PP2C_2"/>
    <property type="match status" value="1"/>
</dbReference>
<dbReference type="Gene3D" id="3.60.40.10">
    <property type="entry name" value="PPM-type phosphatase domain"/>
    <property type="match status" value="1"/>
</dbReference>
<evidence type="ECO:0000313" key="3">
    <source>
        <dbReference type="Proteomes" id="UP000236594"/>
    </source>
</evidence>
<dbReference type="EMBL" id="PPED02000007">
    <property type="protein sequence ID" value="PWN63676.1"/>
    <property type="molecule type" value="Genomic_DNA"/>
</dbReference>
<organism evidence="2 3">
    <name type="scientific">Chryseobacterium phosphatilyticum</name>
    <dbReference type="NCBI Taxonomy" id="475075"/>
    <lineage>
        <taxon>Bacteria</taxon>
        <taxon>Pseudomonadati</taxon>
        <taxon>Bacteroidota</taxon>
        <taxon>Flavobacteriia</taxon>
        <taxon>Flavobacteriales</taxon>
        <taxon>Weeksellaceae</taxon>
        <taxon>Chryseobacterium group</taxon>
        <taxon>Chryseobacterium</taxon>
    </lineage>
</organism>
<accession>A0A316WT83</accession>
<dbReference type="AlphaFoldDB" id="A0A316WT83"/>
<dbReference type="InterPro" id="IPR036457">
    <property type="entry name" value="PPM-type-like_dom_sf"/>
</dbReference>
<keyword evidence="3" id="KW-1185">Reference proteome</keyword>
<dbReference type="SUPFAM" id="SSF81606">
    <property type="entry name" value="PP2C-like"/>
    <property type="match status" value="1"/>
</dbReference>
<name>A0A316WT83_9FLAO</name>
<reference evidence="2 3" key="1">
    <citation type="submission" date="2018-04" db="EMBL/GenBank/DDBJ databases">
        <title>Draft Genome Sequence of Phosphate-Solubilizing Chryseobacterium sp. ISE14 that is a Biocontrol and Plant Growth-Promoting Rhizobacterium Isolated from Cucumber.</title>
        <authorList>
            <person name="Jeong J.-J."/>
            <person name="Sang M.K."/>
            <person name="Choi I.-G."/>
            <person name="Kim K.D."/>
        </authorList>
    </citation>
    <scope>NUCLEOTIDE SEQUENCE [LARGE SCALE GENOMIC DNA]</scope>
    <source>
        <strain evidence="2 3">ISE14</strain>
    </source>
</reference>
<feature type="domain" description="PPM-type phosphatase" evidence="1">
    <location>
        <begin position="28"/>
        <end position="210"/>
    </location>
</feature>
<gene>
    <name evidence="2" type="ORF">C1631_022165</name>
</gene>
<protein>
    <submittedName>
        <fullName evidence="2">Stage II sporulation protein E (SpoIIE)</fullName>
    </submittedName>
</protein>
<proteinExistence type="predicted"/>
<dbReference type="Proteomes" id="UP000236594">
    <property type="component" value="Unassembled WGS sequence"/>
</dbReference>
<comment type="caution">
    <text evidence="2">The sequence shown here is derived from an EMBL/GenBank/DDBJ whole genome shotgun (WGS) entry which is preliminary data.</text>
</comment>
<dbReference type="InterPro" id="IPR001932">
    <property type="entry name" value="PPM-type_phosphatase-like_dom"/>
</dbReference>
<evidence type="ECO:0000259" key="1">
    <source>
        <dbReference type="Pfam" id="PF13672"/>
    </source>
</evidence>
<evidence type="ECO:0000313" key="2">
    <source>
        <dbReference type="EMBL" id="PWN63676.1"/>
    </source>
</evidence>
<sequence>MTAGYFSYQEKQLMNIYTTLQIGDYHTNHCEDYLLVKKISSNKIVCAVMDGCSTALDSHFASTLIGKILRKIIIEAGYKELYEKDIQRSPDEDLKEILENLFREISLIKKSLMLDEKELLSTLTIMLYDTQKNEGVILVTGDGVICINGNITEFDHNNKPDYLAYHLHENFEDWYEKQEQRLFFKDIEDISISTDGILTFSKIKKTESDQKIDFVTYLMVDQLYSETEDMLNKKLKNLEYQFGVKPTDDLAMIRIKRS</sequence>